<evidence type="ECO:0000256" key="3">
    <source>
        <dbReference type="ARBA" id="ARBA00022801"/>
    </source>
</evidence>
<dbReference type="Pfam" id="PF01471">
    <property type="entry name" value="PG_binding_1"/>
    <property type="match status" value="1"/>
</dbReference>
<dbReference type="CDD" id="cd06782">
    <property type="entry name" value="cpPDZ_CPP-like"/>
    <property type="match status" value="1"/>
</dbReference>
<evidence type="ECO:0000256" key="8">
    <source>
        <dbReference type="SAM" id="MobiDB-lite"/>
    </source>
</evidence>
<dbReference type="PANTHER" id="PTHR32060">
    <property type="entry name" value="TAIL-SPECIFIC PROTEASE"/>
    <property type="match status" value="1"/>
</dbReference>
<sequence>MKLKKSHIIVILVGALLLGFAGAYSGVKLAQSDESSKEQAAADDAPIFSNNNNQAEEMPGSMTKVAQAFSLIQNNYIEDVEDQQLIEGAIEGMLAKLEDPHSSYMDVEMMSQFNDQIESSFEGIGAEVSMVNGVVTIVAPIKDSPAEKAGIRPNDEVLSVDGESLEGLNLNEAVSKIRGEKGSEVVIEVRRAGVSEPFEVTIVRDEIPVETVYNKMEAVDGKKTGILEITNFSENTFTEFEEQLEMLENEGIEGLVIDVRGNPGGLLNVIEDMLREFVPKDIPYLQIEDADGNKTPYYSDLAEKKPYPISILIDEGSASASEILAVAMKEMGYDIVGHSSFGKGTVQQAVPLGDGSSIKLTTNKWLSPNGEWINEVGVEPTIEVDQPDYYYSNPILVEDTFKLDQSDEAIGNLQIMLNGLGYETGRTDGYFSEETEEAVKQFQNDNDVETTGIVDENTAGLIEAMVVEQIRDGKDDEQLGRALKELYK</sequence>
<keyword evidence="3 7" id="KW-0378">Hydrolase</keyword>
<dbReference type="Gene3D" id="1.10.101.10">
    <property type="entry name" value="PGBD-like superfamily/PGBD"/>
    <property type="match status" value="1"/>
</dbReference>
<dbReference type="Pfam" id="PF22694">
    <property type="entry name" value="CtpB_N-like"/>
    <property type="match status" value="1"/>
</dbReference>
<protein>
    <recommendedName>
        <fullName evidence="6">C-terminal processing peptidase</fullName>
        <ecNumber evidence="6">3.4.21.102</ecNumber>
    </recommendedName>
</protein>
<dbReference type="InterPro" id="IPR036366">
    <property type="entry name" value="PGBDSf"/>
</dbReference>
<dbReference type="SMART" id="SM00228">
    <property type="entry name" value="PDZ"/>
    <property type="match status" value="1"/>
</dbReference>
<dbReference type="PROSITE" id="PS50106">
    <property type="entry name" value="PDZ"/>
    <property type="match status" value="1"/>
</dbReference>
<dbReference type="RefSeq" id="WP_121203196.1">
    <property type="nucleotide sequence ID" value="NZ_RBZP01000002.1"/>
</dbReference>
<dbReference type="Pfam" id="PF03572">
    <property type="entry name" value="Peptidase_S41"/>
    <property type="match status" value="1"/>
</dbReference>
<reference evidence="10 11" key="1">
    <citation type="journal article" date="2016" name="Int. J. Syst. Evol. Microbiol.">
        <title>Oceanobacillus halophilus sp. nov., a novel moderately halophilic bacterium from a hypersaline lake.</title>
        <authorList>
            <person name="Amoozegar M.A."/>
            <person name="Bagheri M."/>
            <person name="Makhdoumi A."/>
            <person name="Nikou M.M."/>
            <person name="Fazeli S.A.S."/>
            <person name="Schumann P."/>
            <person name="Sproer C."/>
            <person name="Sanchez-Porro C."/>
            <person name="Ventosa A."/>
        </authorList>
    </citation>
    <scope>NUCLEOTIDE SEQUENCE [LARGE SCALE GENOMIC DNA]</scope>
    <source>
        <strain evidence="10 11">DSM 23996</strain>
    </source>
</reference>
<evidence type="ECO:0000256" key="4">
    <source>
        <dbReference type="ARBA" id="ARBA00022825"/>
    </source>
</evidence>
<dbReference type="SUPFAM" id="SSF50156">
    <property type="entry name" value="PDZ domain-like"/>
    <property type="match status" value="1"/>
</dbReference>
<dbReference type="InterPro" id="IPR055210">
    <property type="entry name" value="CtpA/B_N"/>
</dbReference>
<dbReference type="Gene3D" id="3.90.226.10">
    <property type="entry name" value="2-enoyl-CoA Hydratase, Chain A, domain 1"/>
    <property type="match status" value="1"/>
</dbReference>
<organism evidence="10 11">
    <name type="scientific">Oceanobacillus halophilus</name>
    <dbReference type="NCBI Taxonomy" id="930130"/>
    <lineage>
        <taxon>Bacteria</taxon>
        <taxon>Bacillati</taxon>
        <taxon>Bacillota</taxon>
        <taxon>Bacilli</taxon>
        <taxon>Bacillales</taxon>
        <taxon>Bacillaceae</taxon>
        <taxon>Oceanobacillus</taxon>
    </lineage>
</organism>
<dbReference type="InterPro" id="IPR036365">
    <property type="entry name" value="PGBD-like_sf"/>
</dbReference>
<comment type="similarity">
    <text evidence="1 7">Belongs to the peptidase S41A family.</text>
</comment>
<comment type="catalytic activity">
    <reaction evidence="5">
        <text>The enzyme shows specific recognition of a C-terminal tripeptide, Xaa-Yaa-Zaa, in which Xaa is preferably Ala or Leu, Yaa is preferably Ala or Tyr, and Zaa is preferably Ala, but then cleaves at a variable distance from the C-terminus. A typical cleavage is -Ala-Ala-|-Arg-Ala-Ala-Lys-Glu-Asn-Tyr-Ala-Leu-Ala-Ala.</text>
        <dbReference type="EC" id="3.4.21.102"/>
    </reaction>
</comment>
<dbReference type="InterPro" id="IPR036034">
    <property type="entry name" value="PDZ_sf"/>
</dbReference>
<evidence type="ECO:0000256" key="2">
    <source>
        <dbReference type="ARBA" id="ARBA00022670"/>
    </source>
</evidence>
<comment type="caution">
    <text evidence="10">The sequence shown here is derived from an EMBL/GenBank/DDBJ whole genome shotgun (WGS) entry which is preliminary data.</text>
</comment>
<dbReference type="GO" id="GO:0030288">
    <property type="term" value="C:outer membrane-bounded periplasmic space"/>
    <property type="evidence" value="ECO:0007669"/>
    <property type="project" value="TreeGrafter"/>
</dbReference>
<dbReference type="Gene3D" id="3.30.750.44">
    <property type="match status" value="1"/>
</dbReference>
<dbReference type="GO" id="GO:0006508">
    <property type="term" value="P:proteolysis"/>
    <property type="evidence" value="ECO:0007669"/>
    <property type="project" value="UniProtKB-KW"/>
</dbReference>
<dbReference type="Gene3D" id="2.30.42.10">
    <property type="match status" value="1"/>
</dbReference>
<dbReference type="Proteomes" id="UP000269301">
    <property type="component" value="Unassembled WGS sequence"/>
</dbReference>
<evidence type="ECO:0000256" key="5">
    <source>
        <dbReference type="ARBA" id="ARBA00051784"/>
    </source>
</evidence>
<dbReference type="InterPro" id="IPR001478">
    <property type="entry name" value="PDZ"/>
</dbReference>
<evidence type="ECO:0000256" key="1">
    <source>
        <dbReference type="ARBA" id="ARBA00009179"/>
    </source>
</evidence>
<evidence type="ECO:0000256" key="6">
    <source>
        <dbReference type="ARBA" id="ARBA00066637"/>
    </source>
</evidence>
<evidence type="ECO:0000256" key="7">
    <source>
        <dbReference type="RuleBase" id="RU004404"/>
    </source>
</evidence>
<dbReference type="EMBL" id="RBZP01000002">
    <property type="protein sequence ID" value="RKQ35565.1"/>
    <property type="molecule type" value="Genomic_DNA"/>
</dbReference>
<dbReference type="CDD" id="cd07560">
    <property type="entry name" value="Peptidase_S41_CPP"/>
    <property type="match status" value="1"/>
</dbReference>
<feature type="domain" description="PDZ" evidence="9">
    <location>
        <begin position="106"/>
        <end position="192"/>
    </location>
</feature>
<evidence type="ECO:0000313" key="10">
    <source>
        <dbReference type="EMBL" id="RKQ35565.1"/>
    </source>
</evidence>
<keyword evidence="4 7" id="KW-0720">Serine protease</keyword>
<dbReference type="Pfam" id="PF17820">
    <property type="entry name" value="PDZ_6"/>
    <property type="match status" value="1"/>
</dbReference>
<name>A0A495A851_9BACI</name>
<dbReference type="NCBIfam" id="TIGR00225">
    <property type="entry name" value="prc"/>
    <property type="match status" value="1"/>
</dbReference>
<dbReference type="OrthoDB" id="9812068at2"/>
<dbReference type="InterPro" id="IPR002477">
    <property type="entry name" value="Peptidoglycan-bd-like"/>
</dbReference>
<dbReference type="GO" id="GO:0004252">
    <property type="term" value="F:serine-type endopeptidase activity"/>
    <property type="evidence" value="ECO:0007669"/>
    <property type="project" value="UniProtKB-EC"/>
</dbReference>
<gene>
    <name evidence="10" type="ORF">D8M06_04620</name>
</gene>
<dbReference type="InterPro" id="IPR005151">
    <property type="entry name" value="Tail-specific_protease"/>
</dbReference>
<dbReference type="InterPro" id="IPR004447">
    <property type="entry name" value="Peptidase_S41A"/>
</dbReference>
<evidence type="ECO:0000313" key="11">
    <source>
        <dbReference type="Proteomes" id="UP000269301"/>
    </source>
</evidence>
<dbReference type="FunFam" id="3.30.750.44:FF:000001">
    <property type="entry name" value="S41 family peptidase"/>
    <property type="match status" value="1"/>
</dbReference>
<dbReference type="GO" id="GO:0007165">
    <property type="term" value="P:signal transduction"/>
    <property type="evidence" value="ECO:0007669"/>
    <property type="project" value="TreeGrafter"/>
</dbReference>
<feature type="region of interest" description="Disordered" evidence="8">
    <location>
        <begin position="38"/>
        <end position="58"/>
    </location>
</feature>
<dbReference type="SUPFAM" id="SSF47090">
    <property type="entry name" value="PGBD-like"/>
    <property type="match status" value="1"/>
</dbReference>
<dbReference type="EC" id="3.4.21.102" evidence="6"/>
<keyword evidence="2 7" id="KW-0645">Protease</keyword>
<dbReference type="SUPFAM" id="SSF52096">
    <property type="entry name" value="ClpP/crotonase"/>
    <property type="match status" value="1"/>
</dbReference>
<dbReference type="AlphaFoldDB" id="A0A495A851"/>
<dbReference type="InterPro" id="IPR029045">
    <property type="entry name" value="ClpP/crotonase-like_dom_sf"/>
</dbReference>
<dbReference type="InterPro" id="IPR041489">
    <property type="entry name" value="PDZ_6"/>
</dbReference>
<evidence type="ECO:0000259" key="9">
    <source>
        <dbReference type="PROSITE" id="PS50106"/>
    </source>
</evidence>
<accession>A0A495A851</accession>
<dbReference type="PANTHER" id="PTHR32060:SF29">
    <property type="entry name" value="CARBOXY-TERMINAL PROCESSING PROTEASE CTPB"/>
    <property type="match status" value="1"/>
</dbReference>
<keyword evidence="11" id="KW-1185">Reference proteome</keyword>
<proteinExistence type="inferred from homology"/>
<dbReference type="FunFam" id="2.30.42.10:FF:000063">
    <property type="entry name" value="Peptidase, S41 family"/>
    <property type="match status" value="1"/>
</dbReference>
<dbReference type="SMART" id="SM00245">
    <property type="entry name" value="TSPc"/>
    <property type="match status" value="1"/>
</dbReference>